<dbReference type="Proteomes" id="UP001566476">
    <property type="component" value="Unassembled WGS sequence"/>
</dbReference>
<comment type="caution">
    <text evidence="3">The sequence shown here is derived from an EMBL/GenBank/DDBJ whole genome shotgun (WGS) entry which is preliminary data.</text>
</comment>
<evidence type="ECO:0000259" key="2">
    <source>
        <dbReference type="Pfam" id="PF00296"/>
    </source>
</evidence>
<dbReference type="InterPro" id="IPR050564">
    <property type="entry name" value="F420-G6PD/mer"/>
</dbReference>
<dbReference type="SUPFAM" id="SSF51679">
    <property type="entry name" value="Bacterial luciferase-like"/>
    <property type="match status" value="1"/>
</dbReference>
<dbReference type="PANTHER" id="PTHR43244:SF1">
    <property type="entry name" value="5,10-METHYLENETETRAHYDROMETHANOPTERIN REDUCTASE"/>
    <property type="match status" value="1"/>
</dbReference>
<gene>
    <name evidence="3" type="ORF">AB2L28_02745</name>
</gene>
<dbReference type="InterPro" id="IPR011251">
    <property type="entry name" value="Luciferase-like_dom"/>
</dbReference>
<proteinExistence type="predicted"/>
<dbReference type="EMBL" id="JBGGTQ010000001">
    <property type="protein sequence ID" value="MEZ0491154.1"/>
    <property type="molecule type" value="Genomic_DNA"/>
</dbReference>
<evidence type="ECO:0000313" key="3">
    <source>
        <dbReference type="EMBL" id="MEZ0491154.1"/>
    </source>
</evidence>
<dbReference type="InterPro" id="IPR036661">
    <property type="entry name" value="Luciferase-like_sf"/>
</dbReference>
<accession>A0ABV4I0L0</accession>
<name>A0ABV4I0L0_9ACTN</name>
<feature type="domain" description="Luciferase-like" evidence="2">
    <location>
        <begin position="12"/>
        <end position="291"/>
    </location>
</feature>
<evidence type="ECO:0000256" key="1">
    <source>
        <dbReference type="ARBA" id="ARBA00023002"/>
    </source>
</evidence>
<keyword evidence="1" id="KW-0560">Oxidoreductase</keyword>
<dbReference type="Gene3D" id="3.20.20.30">
    <property type="entry name" value="Luciferase-like domain"/>
    <property type="match status" value="1"/>
</dbReference>
<protein>
    <submittedName>
        <fullName evidence="3">LLM class flavin-dependent oxidoreductase</fullName>
    </submittedName>
</protein>
<keyword evidence="4" id="KW-1185">Reference proteome</keyword>
<dbReference type="PANTHER" id="PTHR43244">
    <property type="match status" value="1"/>
</dbReference>
<reference evidence="3 4" key="1">
    <citation type="submission" date="2024-07" db="EMBL/GenBank/DDBJ databases">
        <authorList>
            <person name="Thanompreechachai J."/>
            <person name="Duangmal K."/>
        </authorList>
    </citation>
    <scope>NUCLEOTIDE SEQUENCE [LARGE SCALE GENOMIC DNA]</scope>
    <source>
        <strain evidence="3 4">TBRC 1896</strain>
    </source>
</reference>
<dbReference type="RefSeq" id="WP_370717181.1">
    <property type="nucleotide sequence ID" value="NZ_JBGGTQ010000001.1"/>
</dbReference>
<dbReference type="CDD" id="cd01097">
    <property type="entry name" value="Tetrahydromethanopterin_reductase"/>
    <property type="match status" value="1"/>
</dbReference>
<evidence type="ECO:0000313" key="4">
    <source>
        <dbReference type="Proteomes" id="UP001566476"/>
    </source>
</evidence>
<organism evidence="3 4">
    <name type="scientific">Kineococcus mangrovi</name>
    <dbReference type="NCBI Taxonomy" id="1660183"/>
    <lineage>
        <taxon>Bacteria</taxon>
        <taxon>Bacillati</taxon>
        <taxon>Actinomycetota</taxon>
        <taxon>Actinomycetes</taxon>
        <taxon>Kineosporiales</taxon>
        <taxon>Kineosporiaceae</taxon>
        <taxon>Kineococcus</taxon>
    </lineage>
</organism>
<dbReference type="Pfam" id="PF00296">
    <property type="entry name" value="Bac_luciferase"/>
    <property type="match status" value="1"/>
</dbReference>
<sequence>MRTGVVLPRDLPAADVLPFARRADALGAGSLWVIEDLGFRGGFAQAAAVLAVTGHVHVGLGIAPAAARNPVFTAMEAATLAEQFPGRFTLGLGHGVPAWMRQAGAWARSPLTSFAEHVDAVRRLLHGETVTLHGDHVHLDGVRLDTPPATPPPVVAGVRGPKSLALAGRLADGTLLAEPVTAEYARTAREQTGAGPAHRLIGYELAAVDADADRARDAVRPGLAWVGTPDAAAHTAASPYAAELRALRDRTPEAGEFVRLLPGEWVDDLALAGPADHVRTRIAALGGAGLDEVALLPTGDDRLAALGTLADVFTT</sequence>